<evidence type="ECO:0000259" key="2">
    <source>
        <dbReference type="Pfam" id="PF08484"/>
    </source>
</evidence>
<dbReference type="Gene3D" id="6.20.50.110">
    <property type="entry name" value="Methyltransferase, zinc-binding domain"/>
    <property type="match status" value="1"/>
</dbReference>
<dbReference type="Proteomes" id="UP000006250">
    <property type="component" value="Unassembled WGS sequence"/>
</dbReference>
<dbReference type="SUPFAM" id="SSF53335">
    <property type="entry name" value="S-adenosyl-L-methionine-dependent methyltransferases"/>
    <property type="match status" value="1"/>
</dbReference>
<evidence type="ECO:0000313" key="3">
    <source>
        <dbReference type="EMBL" id="EFL50802.1"/>
    </source>
</evidence>
<dbReference type="Gene3D" id="3.40.50.150">
    <property type="entry name" value="Vaccinia Virus protein VP39"/>
    <property type="match status" value="1"/>
</dbReference>
<dbReference type="STRING" id="596151.DesfrDRAFT_2378"/>
<dbReference type="Pfam" id="PF13489">
    <property type="entry name" value="Methyltransf_23"/>
    <property type="match status" value="1"/>
</dbReference>
<dbReference type="Pfam" id="PF08484">
    <property type="entry name" value="Methyltransf_14"/>
    <property type="match status" value="1"/>
</dbReference>
<dbReference type="eggNOG" id="COG2227">
    <property type="taxonomic scope" value="Bacteria"/>
</dbReference>
<name>E1JXM9_SOLFR</name>
<protein>
    <submittedName>
        <fullName evidence="3">C-methyltransferase</fullName>
    </submittedName>
</protein>
<gene>
    <name evidence="3" type="ORF">DesfrDRAFT_2378</name>
</gene>
<feature type="domain" description="Methyltransferase putative zinc binding" evidence="1">
    <location>
        <begin position="8"/>
        <end position="67"/>
    </location>
</feature>
<dbReference type="InterPro" id="IPR038576">
    <property type="entry name" value="Methyltransf_Zn-bd_dom_put_sf"/>
</dbReference>
<dbReference type="GO" id="GO:0008168">
    <property type="term" value="F:methyltransferase activity"/>
    <property type="evidence" value="ECO:0007669"/>
    <property type="project" value="UniProtKB-KW"/>
</dbReference>
<dbReference type="AlphaFoldDB" id="E1JXM9"/>
<dbReference type="RefSeq" id="WP_005994129.1">
    <property type="nucleotide sequence ID" value="NZ_AECZ01000015.1"/>
</dbReference>
<dbReference type="InterPro" id="IPR013630">
    <property type="entry name" value="Methyltransf_Zn-bd_dom_put"/>
</dbReference>
<dbReference type="Pfam" id="PF08421">
    <property type="entry name" value="Methyltransf_13"/>
    <property type="match status" value="1"/>
</dbReference>
<accession>E1JXM9</accession>
<dbReference type="InterPro" id="IPR029063">
    <property type="entry name" value="SAM-dependent_MTases_sf"/>
</dbReference>
<dbReference type="Gene3D" id="3.40.50.720">
    <property type="entry name" value="NAD(P)-binding Rossmann-like Domain"/>
    <property type="match status" value="1"/>
</dbReference>
<dbReference type="GO" id="GO:0032259">
    <property type="term" value="P:methylation"/>
    <property type="evidence" value="ECO:0007669"/>
    <property type="project" value="UniProtKB-KW"/>
</dbReference>
<proteinExistence type="predicted"/>
<evidence type="ECO:0000313" key="4">
    <source>
        <dbReference type="Proteomes" id="UP000006250"/>
    </source>
</evidence>
<comment type="caution">
    <text evidence="3">The sequence shown here is derived from an EMBL/GenBank/DDBJ whole genome shotgun (WGS) entry which is preliminary data.</text>
</comment>
<reference evidence="3 4" key="1">
    <citation type="submission" date="2010-08" db="EMBL/GenBank/DDBJ databases">
        <title>The draft genome of Desulfovibrio fructosovorans JJ.</title>
        <authorList>
            <consortium name="US DOE Joint Genome Institute (JGI-PGF)"/>
            <person name="Lucas S."/>
            <person name="Copeland A."/>
            <person name="Lapidus A."/>
            <person name="Cheng J.-F."/>
            <person name="Bruce D."/>
            <person name="Goodwin L."/>
            <person name="Pitluck S."/>
            <person name="Land M.L."/>
            <person name="Hauser L."/>
            <person name="Chang Y.-J."/>
            <person name="Jeffries C."/>
            <person name="Wall J.D."/>
            <person name="Stahl D.A."/>
            <person name="Arkin A.P."/>
            <person name="Dehal P."/>
            <person name="Stolyar S.M."/>
            <person name="Hazen T.C."/>
            <person name="Woyke T.J."/>
        </authorList>
    </citation>
    <scope>NUCLEOTIDE SEQUENCE [LARGE SCALE GENOMIC DNA]</scope>
    <source>
        <strain evidence="3 4">JJ</strain>
    </source>
</reference>
<organism evidence="3 4">
    <name type="scientific">Solidesulfovibrio fructosivorans JJ]</name>
    <dbReference type="NCBI Taxonomy" id="596151"/>
    <lineage>
        <taxon>Bacteria</taxon>
        <taxon>Pseudomonadati</taxon>
        <taxon>Thermodesulfobacteriota</taxon>
        <taxon>Desulfovibrionia</taxon>
        <taxon>Desulfovibrionales</taxon>
        <taxon>Desulfovibrionaceae</taxon>
        <taxon>Solidesulfovibrio</taxon>
    </lineage>
</organism>
<keyword evidence="4" id="KW-1185">Reference proteome</keyword>
<dbReference type="InterPro" id="IPR013691">
    <property type="entry name" value="MeTrfase_14"/>
</dbReference>
<dbReference type="OrthoDB" id="9815644at2"/>
<sequence>MYTEISCCRLCGSTGLKGILNLGELALTGVFPKNTTDYVPTGPLALCLCDSCQLVQLQHSYDMGQLYGDHYGYRSGLNQSMVTHLREKVASLSCFVSLRDDDIVVDIGSNDGTTLGFYPEHVQRVGFDPSALKFQKYYKPNIELILDFFSADQFKKHFGKKKARIITSIAMFYDLEDPQEFMHQVASLLAPDGIWHFEQSYMPAMLKANAYDTVCHEHLEYYALEQIKFMTDKAGLKILDVTFNDVNGGSFAVTAALAGSPQPEASELVQIILNQEEALGLHTLTPYITFSENTRRHKDNLIRRLQVLRSEGKVVFGYGASTKGNVILQYCGLTEKDIPCIAEVNENKFGCYTPGSHIPIVSEAEAKASNPDVFLVLPWHFKDNLIAREKDFLHQGGKMFFPLPEFSLIG</sequence>
<keyword evidence="3" id="KW-0808">Transferase</keyword>
<keyword evidence="3" id="KW-0489">Methyltransferase</keyword>
<feature type="domain" description="C-methyltransferase" evidence="2">
    <location>
        <begin position="246"/>
        <end position="404"/>
    </location>
</feature>
<evidence type="ECO:0000259" key="1">
    <source>
        <dbReference type="Pfam" id="PF08421"/>
    </source>
</evidence>
<dbReference type="EMBL" id="AECZ01000015">
    <property type="protein sequence ID" value="EFL50802.1"/>
    <property type="molecule type" value="Genomic_DNA"/>
</dbReference>